<evidence type="ECO:0000259" key="1">
    <source>
        <dbReference type="PROSITE" id="PS51832"/>
    </source>
</evidence>
<dbReference type="EMBL" id="JBHHMI010000032">
    <property type="protein sequence ID" value="MFB5269448.1"/>
    <property type="molecule type" value="Genomic_DNA"/>
</dbReference>
<sequence length="369" mass="41896">MTMLSIKDVVPGFKLKSDVHTELGSVLLPKGQILLPRDLEILHAFLIKEIEIEVDQIAQGYKSLESIMQTAKQQVKNITVAPFAFMAEENEWGKFHEAYDKTLLLVKQAFHLILVAELPVLELRTRLKEMFNYIHKYNVITFTPRSMSDEDYMYHNAVMCSLTSYLLARWAGLPQKDWIPAAFAGLLHDIGNARVDHNILHKPSALTTEEAAEMRKHTTYGYELLTKVKGINEGVRLAALQHHEKVDGSGYPMKIRGQETHIYARIVSVADIFHAMTLQKAYRKAQSPYLVLEEIKSEAFGKLDPAIVQTFISKATQLGIGTKIRLNDQRSGEIVFADRDHPTRPMVNIDGEIINLVQLTNLYIEEIIS</sequence>
<dbReference type="InterPro" id="IPR003607">
    <property type="entry name" value="HD/PDEase_dom"/>
</dbReference>
<keyword evidence="3" id="KW-1185">Reference proteome</keyword>
<dbReference type="Gene3D" id="1.10.3210.10">
    <property type="entry name" value="Hypothetical protein af1432"/>
    <property type="match status" value="1"/>
</dbReference>
<dbReference type="RefSeq" id="WP_375357720.1">
    <property type="nucleotide sequence ID" value="NZ_JBHHMI010000032.1"/>
</dbReference>
<dbReference type="GO" id="GO:0016787">
    <property type="term" value="F:hydrolase activity"/>
    <property type="evidence" value="ECO:0007669"/>
    <property type="project" value="UniProtKB-KW"/>
</dbReference>
<proteinExistence type="predicted"/>
<comment type="caution">
    <text evidence="2">The sequence shown here is derived from an EMBL/GenBank/DDBJ whole genome shotgun (WGS) entry which is preliminary data.</text>
</comment>
<reference evidence="2 3" key="1">
    <citation type="submission" date="2024-09" db="EMBL/GenBank/DDBJ databases">
        <title>Paenibacillus zeirhizospherea sp. nov., isolated from surface of the maize (Zea mays) roots in a horticulture field, Hungary.</title>
        <authorList>
            <person name="Marton D."/>
            <person name="Farkas M."/>
            <person name="Bedics A."/>
            <person name="Toth E."/>
            <person name="Tancsics A."/>
            <person name="Boka K."/>
            <person name="Maroti G."/>
            <person name="Kriszt B."/>
            <person name="Cserhati M."/>
        </authorList>
    </citation>
    <scope>NUCLEOTIDE SEQUENCE [LARGE SCALE GENOMIC DNA]</scope>
    <source>
        <strain evidence="2 3">KCTC 33519</strain>
    </source>
</reference>
<dbReference type="Pfam" id="PF13487">
    <property type="entry name" value="HD_5"/>
    <property type="match status" value="1"/>
</dbReference>
<accession>A0ABV5AZ02</accession>
<feature type="domain" description="HD-GYP" evidence="1">
    <location>
        <begin position="131"/>
        <end position="327"/>
    </location>
</feature>
<name>A0ABV5AZ02_9BACL</name>
<evidence type="ECO:0000313" key="2">
    <source>
        <dbReference type="EMBL" id="MFB5269448.1"/>
    </source>
</evidence>
<dbReference type="EC" id="3.1.4.-" evidence="2"/>
<evidence type="ECO:0000313" key="3">
    <source>
        <dbReference type="Proteomes" id="UP001580346"/>
    </source>
</evidence>
<dbReference type="PANTHER" id="PTHR43155:SF2">
    <property type="entry name" value="CYCLIC DI-GMP PHOSPHODIESTERASE PA4108"/>
    <property type="match status" value="1"/>
</dbReference>
<gene>
    <name evidence="2" type="ORF">ACE41H_22065</name>
</gene>
<organism evidence="2 3">
    <name type="scientific">Paenibacillus enshidis</name>
    <dbReference type="NCBI Taxonomy" id="1458439"/>
    <lineage>
        <taxon>Bacteria</taxon>
        <taxon>Bacillati</taxon>
        <taxon>Bacillota</taxon>
        <taxon>Bacilli</taxon>
        <taxon>Bacillales</taxon>
        <taxon>Paenibacillaceae</taxon>
        <taxon>Paenibacillus</taxon>
    </lineage>
</organism>
<keyword evidence="2" id="KW-0378">Hydrolase</keyword>
<dbReference type="SUPFAM" id="SSF109604">
    <property type="entry name" value="HD-domain/PDEase-like"/>
    <property type="match status" value="1"/>
</dbReference>
<dbReference type="PROSITE" id="PS51832">
    <property type="entry name" value="HD_GYP"/>
    <property type="match status" value="1"/>
</dbReference>
<dbReference type="InterPro" id="IPR037522">
    <property type="entry name" value="HD_GYP_dom"/>
</dbReference>
<protein>
    <submittedName>
        <fullName evidence="2">HD-GYP domain-containing protein</fullName>
        <ecNumber evidence="2">3.1.4.-</ecNumber>
    </submittedName>
</protein>
<dbReference type="PANTHER" id="PTHR43155">
    <property type="entry name" value="CYCLIC DI-GMP PHOSPHODIESTERASE PA4108-RELATED"/>
    <property type="match status" value="1"/>
</dbReference>
<dbReference type="CDD" id="cd00077">
    <property type="entry name" value="HDc"/>
    <property type="match status" value="1"/>
</dbReference>
<dbReference type="SMART" id="SM00471">
    <property type="entry name" value="HDc"/>
    <property type="match status" value="1"/>
</dbReference>
<dbReference type="Proteomes" id="UP001580346">
    <property type="component" value="Unassembled WGS sequence"/>
</dbReference>